<feature type="domain" description="DUF2423" evidence="2">
    <location>
        <begin position="1"/>
        <end position="44"/>
    </location>
</feature>
<dbReference type="OrthoDB" id="45337at2759"/>
<protein>
    <recommendedName>
        <fullName evidence="2">DUF2423 domain-containing protein</fullName>
    </recommendedName>
</protein>
<dbReference type="InParanoid" id="A0A1E7FB29"/>
<feature type="region of interest" description="Disordered" evidence="1">
    <location>
        <begin position="55"/>
        <end position="88"/>
    </location>
</feature>
<sequence length="147" mass="16541">MAKSIRAKCKRKARSEFRETIGNDFYQKNMKKIQAKLAECADKQSMSIESLERLSNALHTAPAPTPEDDDAMDENNTSTTTPLSDELIAAKEFKGENVGVKLGTNKKSKKRKAKHAVRKATININNNGKEMFVRAKGKQKPKYHVEF</sequence>
<reference evidence="3 4" key="1">
    <citation type="submission" date="2016-09" db="EMBL/GenBank/DDBJ databases">
        <title>Extensive genetic diversity and differential bi-allelic expression allows diatom success in the polar Southern Ocean.</title>
        <authorList>
            <consortium name="DOE Joint Genome Institute"/>
            <person name="Mock T."/>
            <person name="Otillar R.P."/>
            <person name="Strauss J."/>
            <person name="Dupont C."/>
            <person name="Frickenhaus S."/>
            <person name="Maumus F."/>
            <person name="Mcmullan M."/>
            <person name="Sanges R."/>
            <person name="Schmutz J."/>
            <person name="Toseland A."/>
            <person name="Valas R."/>
            <person name="Veluchamy A."/>
            <person name="Ward B.J."/>
            <person name="Allen A."/>
            <person name="Barry K."/>
            <person name="Falciatore A."/>
            <person name="Ferrante M."/>
            <person name="Fortunato A.E."/>
            <person name="Gloeckner G."/>
            <person name="Gruber A."/>
            <person name="Hipkin R."/>
            <person name="Janech M."/>
            <person name="Kroth P."/>
            <person name="Leese F."/>
            <person name="Lindquist E."/>
            <person name="Lyon B.R."/>
            <person name="Martin J."/>
            <person name="Mayer C."/>
            <person name="Parker M."/>
            <person name="Quesneville H."/>
            <person name="Raymond J."/>
            <person name="Uhlig C."/>
            <person name="Valentin K.U."/>
            <person name="Worden A.Z."/>
            <person name="Armbrust E.V."/>
            <person name="Bowler C."/>
            <person name="Green B."/>
            <person name="Moulton V."/>
            <person name="Van Oosterhout C."/>
            <person name="Grigoriev I."/>
        </authorList>
    </citation>
    <scope>NUCLEOTIDE SEQUENCE [LARGE SCALE GENOMIC DNA]</scope>
    <source>
        <strain evidence="3 4">CCMP1102</strain>
    </source>
</reference>
<evidence type="ECO:0000256" key="1">
    <source>
        <dbReference type="SAM" id="MobiDB-lite"/>
    </source>
</evidence>
<accession>A0A1E7FB29</accession>
<gene>
    <name evidence="3" type="ORF">FRACYDRAFT_269331</name>
</gene>
<name>A0A1E7FB29_9STRA</name>
<evidence type="ECO:0000313" key="3">
    <source>
        <dbReference type="EMBL" id="OEU15359.1"/>
    </source>
</evidence>
<dbReference type="EMBL" id="KV784359">
    <property type="protein sequence ID" value="OEU15359.1"/>
    <property type="molecule type" value="Genomic_DNA"/>
</dbReference>
<proteinExistence type="predicted"/>
<organism evidence="3 4">
    <name type="scientific">Fragilariopsis cylindrus CCMP1102</name>
    <dbReference type="NCBI Taxonomy" id="635003"/>
    <lineage>
        <taxon>Eukaryota</taxon>
        <taxon>Sar</taxon>
        <taxon>Stramenopiles</taxon>
        <taxon>Ochrophyta</taxon>
        <taxon>Bacillariophyta</taxon>
        <taxon>Bacillariophyceae</taxon>
        <taxon>Bacillariophycidae</taxon>
        <taxon>Bacillariales</taxon>
        <taxon>Bacillariaceae</taxon>
        <taxon>Fragilariopsis</taxon>
    </lineage>
</organism>
<dbReference type="Proteomes" id="UP000095751">
    <property type="component" value="Unassembled WGS sequence"/>
</dbReference>
<evidence type="ECO:0000313" key="4">
    <source>
        <dbReference type="Proteomes" id="UP000095751"/>
    </source>
</evidence>
<keyword evidence="4" id="KW-1185">Reference proteome</keyword>
<evidence type="ECO:0000259" key="2">
    <source>
        <dbReference type="Pfam" id="PF10338"/>
    </source>
</evidence>
<dbReference type="AlphaFoldDB" id="A0A1E7FB29"/>
<dbReference type="InterPro" id="IPR019434">
    <property type="entry name" value="DUF2423"/>
</dbReference>
<dbReference type="Pfam" id="PF10338">
    <property type="entry name" value="YBL028C_N"/>
    <property type="match status" value="1"/>
</dbReference>
<dbReference type="KEGG" id="fcy:FRACYDRAFT_269331"/>
<feature type="compositionally biased region" description="Polar residues" evidence="1">
    <location>
        <begin position="74"/>
        <end position="83"/>
    </location>
</feature>